<feature type="region of interest" description="Disordered" evidence="12">
    <location>
        <begin position="715"/>
        <end position="811"/>
    </location>
</feature>
<dbReference type="GeneID" id="108435139"/>
<protein>
    <recommendedName>
        <fullName evidence="13">C2H2-type domain-containing protein</fullName>
    </recommendedName>
</protein>
<feature type="compositionally biased region" description="Pro residues" evidence="12">
    <location>
        <begin position="723"/>
        <end position="738"/>
    </location>
</feature>
<accession>A0A3B4CRR0</accession>
<dbReference type="GO" id="GO:1990798">
    <property type="term" value="P:pancreas regeneration"/>
    <property type="evidence" value="ECO:0007669"/>
    <property type="project" value="Ensembl"/>
</dbReference>
<dbReference type="Gene3D" id="3.30.160.60">
    <property type="entry name" value="Classic Zinc Finger"/>
    <property type="match status" value="5"/>
</dbReference>
<evidence type="ECO:0000313" key="14">
    <source>
        <dbReference type="Ensembl" id="ENSPNAP00000014050.2"/>
    </source>
</evidence>
<evidence type="ECO:0000256" key="1">
    <source>
        <dbReference type="ARBA" id="ARBA00004123"/>
    </source>
</evidence>
<feature type="compositionally biased region" description="Polar residues" evidence="12">
    <location>
        <begin position="799"/>
        <end position="811"/>
    </location>
</feature>
<evidence type="ECO:0000256" key="4">
    <source>
        <dbReference type="ARBA" id="ARBA00022737"/>
    </source>
</evidence>
<dbReference type="InterPro" id="IPR013087">
    <property type="entry name" value="Znf_C2H2_type"/>
</dbReference>
<dbReference type="STRING" id="42514.ENSPNAP00000014050"/>
<evidence type="ECO:0000256" key="6">
    <source>
        <dbReference type="ARBA" id="ARBA00022833"/>
    </source>
</evidence>
<feature type="compositionally biased region" description="Polar residues" evidence="12">
    <location>
        <begin position="79"/>
        <end position="92"/>
    </location>
</feature>
<dbReference type="GO" id="GO:0042593">
    <property type="term" value="P:glucose homeostasis"/>
    <property type="evidence" value="ECO:0007669"/>
    <property type="project" value="Ensembl"/>
</dbReference>
<keyword evidence="10" id="KW-0539">Nucleus</keyword>
<dbReference type="OMA" id="SECGRMQ"/>
<evidence type="ECO:0000256" key="8">
    <source>
        <dbReference type="ARBA" id="ARBA00023125"/>
    </source>
</evidence>
<dbReference type="PROSITE" id="PS00028">
    <property type="entry name" value="ZINC_FINGER_C2H2_1"/>
    <property type="match status" value="4"/>
</dbReference>
<dbReference type="GO" id="GO:0007224">
    <property type="term" value="P:smoothened signaling pathway"/>
    <property type="evidence" value="ECO:0007669"/>
    <property type="project" value="Ensembl"/>
</dbReference>
<dbReference type="GO" id="GO:0000978">
    <property type="term" value="F:RNA polymerase II cis-regulatory region sequence-specific DNA binding"/>
    <property type="evidence" value="ECO:0007669"/>
    <property type="project" value="TreeGrafter"/>
</dbReference>
<reference evidence="14 15" key="1">
    <citation type="submission" date="2020-10" db="EMBL/GenBank/DDBJ databases">
        <title>Pygocentrus nattereri (red-bellied piranha) genome, fPygNat1, primary haplotype.</title>
        <authorList>
            <person name="Myers G."/>
            <person name="Meyer A."/>
            <person name="Karagic N."/>
            <person name="Pippel M."/>
            <person name="Winkler S."/>
            <person name="Tracey A."/>
            <person name="Wood J."/>
            <person name="Formenti G."/>
            <person name="Howe K."/>
            <person name="Fedrigo O."/>
            <person name="Jarvis E.D."/>
        </authorList>
    </citation>
    <scope>NUCLEOTIDE SEQUENCE [LARGE SCALE GENOMIC DNA]</scope>
</reference>
<dbReference type="GeneTree" id="ENSGT00940000156896"/>
<feature type="domain" description="C2H2-type" evidence="13">
    <location>
        <begin position="616"/>
        <end position="645"/>
    </location>
</feature>
<evidence type="ECO:0000256" key="2">
    <source>
        <dbReference type="ARBA" id="ARBA00010831"/>
    </source>
</evidence>
<feature type="region of interest" description="Disordered" evidence="12">
    <location>
        <begin position="77"/>
        <end position="109"/>
    </location>
</feature>
<evidence type="ECO:0000256" key="10">
    <source>
        <dbReference type="ARBA" id="ARBA00023242"/>
    </source>
</evidence>
<dbReference type="FunFam" id="3.30.160.60:FF:000036">
    <property type="entry name" value="GLI family zinc finger 3"/>
    <property type="match status" value="1"/>
</dbReference>
<gene>
    <name evidence="14" type="primary">GLIS3</name>
</gene>
<feature type="domain" description="C2H2-type" evidence="13">
    <location>
        <begin position="556"/>
        <end position="585"/>
    </location>
</feature>
<dbReference type="PANTHER" id="PTHR45718:SF1">
    <property type="entry name" value="ZINC FINGER PROTEIN GLIS3"/>
    <property type="match status" value="1"/>
</dbReference>
<keyword evidence="9" id="KW-0804">Transcription</keyword>
<comment type="similarity">
    <text evidence="2">Belongs to the GLI C2H2-type zinc-finger protein family.</text>
</comment>
<evidence type="ECO:0000259" key="13">
    <source>
        <dbReference type="PROSITE" id="PS50157"/>
    </source>
</evidence>
<comment type="subcellular location">
    <subcellularLocation>
        <location evidence="1">Nucleus</location>
    </subcellularLocation>
</comment>
<dbReference type="PANTHER" id="PTHR45718">
    <property type="entry name" value="TRANSCRIPTIONAL ACTIVATOR CUBITUS INTERRUPTUS"/>
    <property type="match status" value="1"/>
</dbReference>
<keyword evidence="3" id="KW-0479">Metal-binding</keyword>
<dbReference type="GO" id="GO:0003323">
    <property type="term" value="P:type B pancreatic cell development"/>
    <property type="evidence" value="ECO:0007669"/>
    <property type="project" value="Ensembl"/>
</dbReference>
<evidence type="ECO:0000313" key="15">
    <source>
        <dbReference type="Proteomes" id="UP001501920"/>
    </source>
</evidence>
<dbReference type="InterPro" id="IPR056436">
    <property type="entry name" value="Znf-C2H2_ZIC1-5/GLI1-3-like"/>
</dbReference>
<dbReference type="GO" id="GO:0030878">
    <property type="term" value="P:thyroid gland development"/>
    <property type="evidence" value="ECO:0007669"/>
    <property type="project" value="Ensembl"/>
</dbReference>
<sequence>MNGKACNLLVSPSSMPQSLGTITGQQVPHIRVHASSSGVSSNHGTPGPGTGVSTSGSTVLLPALSLHRQVLTNGKHHSTFSVPQSSWKQATSPPVPPTNPSAVRSSGLQSGIKGSHRKLLGQCGRSNLQMTSSAMVVQSLSPVSTATVQSSAGHCPPHSLGLFVPFTDARSVLSRESLASTTLSLAESQSIRSSKLDWPYGYRVLPPLGEQNSISQMAEGMELLNLPPGTSMSGATSISNPNSLPAYLFKEDTNSPRHSGRCKKRALSISPLSDGIGIDLNSIIRTSPTSLVAYIIGSQNSPASQPTCSPLQSDVCGHFLGVRGSCIPNASFANSSAKVSSSRGQGLTTNPHPPDRLSACMQRLEEGGACNSQRGGTNLVVEHQLLPEQEIIIATAEHVPYSNFANSPHPQFAMAAIVKASSPPRGPPPPYHSHHVHRSPGGHLGHGQNLADLHSVPHMDNPSVLGQSQALCPMLEEEEGEVDDFNGAHCCQWLDCSATYSHKEELVKHIEKLHVDQRKGEDFTCFWAGCPRRHKPFNARYKLLIHMRVHSGEKPNKCTFEGCQKAFSRLENLKIHLRSHTGEKPYTCQHPGCQKAFSNSSDRAKHQRTHVDTKPYACQIQGCLKRYTDPSSLRKHVKSHSTEQQARKKLRSSTEHYQDGLSECLTIQPLQHSLSPLDVVDSKLYQSPGLATELYTDVFSLNQSGQVTSLQNPMQCPAVGQAHPPPSSSHHPLPPLPPANSRFDAPAAQQLNCRPAHQPSSAAHSHHHMVAAQKTSRIPRYSERSTASLPPHQDGFPSHGQTVCSPSYSDSPQTAKQISSCSMMHLAGFEDSLGPSVTTHQEIDLIHRALSSITVLDQQIISKDTLEDRDPSVSEDNYLHIRTVDRCPSQLSCVYTEG</sequence>
<name>A0A3B4CRR0_PYGNA</name>
<dbReference type="InterPro" id="IPR043359">
    <property type="entry name" value="GLI-like"/>
</dbReference>
<dbReference type="GO" id="GO:0008270">
    <property type="term" value="F:zinc ion binding"/>
    <property type="evidence" value="ECO:0007669"/>
    <property type="project" value="UniProtKB-KW"/>
</dbReference>
<evidence type="ECO:0000256" key="12">
    <source>
        <dbReference type="SAM" id="MobiDB-lite"/>
    </source>
</evidence>
<dbReference type="SUPFAM" id="SSF57667">
    <property type="entry name" value="beta-beta-alpha zinc fingers"/>
    <property type="match status" value="3"/>
</dbReference>
<dbReference type="FunFam" id="3.30.160.60:FF:000019">
    <property type="entry name" value="GLI family zinc finger 3"/>
    <property type="match status" value="1"/>
</dbReference>
<evidence type="ECO:0000256" key="9">
    <source>
        <dbReference type="ARBA" id="ARBA00023163"/>
    </source>
</evidence>
<dbReference type="InterPro" id="IPR036236">
    <property type="entry name" value="Znf_C2H2_sf"/>
</dbReference>
<dbReference type="Pfam" id="PF23561">
    <property type="entry name" value="zf-C2H2_15"/>
    <property type="match status" value="1"/>
</dbReference>
<feature type="compositionally biased region" description="Polar residues" evidence="12">
    <location>
        <begin position="100"/>
        <end position="109"/>
    </location>
</feature>
<feature type="domain" description="C2H2-type" evidence="13">
    <location>
        <begin position="489"/>
        <end position="519"/>
    </location>
</feature>
<feature type="region of interest" description="Disordered" evidence="12">
    <location>
        <begin position="34"/>
        <end position="54"/>
    </location>
</feature>
<keyword evidence="7" id="KW-0805">Transcription regulation</keyword>
<keyword evidence="15" id="KW-1185">Reference proteome</keyword>
<keyword evidence="4" id="KW-0677">Repeat</keyword>
<evidence type="ECO:0000256" key="11">
    <source>
        <dbReference type="PROSITE-ProRule" id="PRU00042"/>
    </source>
</evidence>
<reference evidence="14" key="3">
    <citation type="submission" date="2025-09" db="UniProtKB">
        <authorList>
            <consortium name="Ensembl"/>
        </authorList>
    </citation>
    <scope>IDENTIFICATION</scope>
</reference>
<feature type="domain" description="C2H2-type" evidence="13">
    <location>
        <begin position="528"/>
        <end position="555"/>
    </location>
</feature>
<feature type="domain" description="C2H2-type" evidence="13">
    <location>
        <begin position="586"/>
        <end position="615"/>
    </location>
</feature>
<evidence type="ECO:0000256" key="3">
    <source>
        <dbReference type="ARBA" id="ARBA00022723"/>
    </source>
</evidence>
<organism evidence="14 15">
    <name type="scientific">Pygocentrus nattereri</name>
    <name type="common">Red-bellied piranha</name>
    <dbReference type="NCBI Taxonomy" id="42514"/>
    <lineage>
        <taxon>Eukaryota</taxon>
        <taxon>Metazoa</taxon>
        <taxon>Chordata</taxon>
        <taxon>Craniata</taxon>
        <taxon>Vertebrata</taxon>
        <taxon>Euteleostomi</taxon>
        <taxon>Actinopterygii</taxon>
        <taxon>Neopterygii</taxon>
        <taxon>Teleostei</taxon>
        <taxon>Ostariophysi</taxon>
        <taxon>Characiformes</taxon>
        <taxon>Characoidei</taxon>
        <taxon>Pygocentrus</taxon>
    </lineage>
</organism>
<reference evidence="14" key="2">
    <citation type="submission" date="2025-08" db="UniProtKB">
        <authorList>
            <consortium name="Ensembl"/>
        </authorList>
    </citation>
    <scope>IDENTIFICATION</scope>
</reference>
<dbReference type="FunFam" id="3.30.160.60:FF:000031">
    <property type="entry name" value="GLI family zinc finger 3"/>
    <property type="match status" value="1"/>
</dbReference>
<dbReference type="RefSeq" id="XP_017566238.2">
    <property type="nucleotide sequence ID" value="XM_017710749.2"/>
</dbReference>
<dbReference type="AlphaFoldDB" id="A0A3B4CRR0"/>
<dbReference type="Proteomes" id="UP001501920">
    <property type="component" value="Chromosome 18"/>
</dbReference>
<proteinExistence type="inferred from homology"/>
<dbReference type="Ensembl" id="ENSPNAT00000021889.2">
    <property type="protein sequence ID" value="ENSPNAP00000014050.2"/>
    <property type="gene ID" value="ENSPNAG00000019950.2"/>
</dbReference>
<keyword evidence="6" id="KW-0862">Zinc</keyword>
<evidence type="ECO:0000256" key="5">
    <source>
        <dbReference type="ARBA" id="ARBA00022771"/>
    </source>
</evidence>
<dbReference type="FunFam" id="3.30.160.60:FF:000048">
    <property type="entry name" value="GLI family zinc finger 3"/>
    <property type="match status" value="1"/>
</dbReference>
<dbReference type="Pfam" id="PF00096">
    <property type="entry name" value="zf-C2H2"/>
    <property type="match status" value="2"/>
</dbReference>
<dbReference type="GO" id="GO:0000981">
    <property type="term" value="F:DNA-binding transcription factor activity, RNA polymerase II-specific"/>
    <property type="evidence" value="ECO:0007669"/>
    <property type="project" value="TreeGrafter"/>
</dbReference>
<dbReference type="OrthoDB" id="3437960at2759"/>
<keyword evidence="8" id="KW-0238">DNA-binding</keyword>
<dbReference type="PROSITE" id="PS50157">
    <property type="entry name" value="ZINC_FINGER_C2H2_2"/>
    <property type="match status" value="5"/>
</dbReference>
<dbReference type="GO" id="GO:0005634">
    <property type="term" value="C:nucleus"/>
    <property type="evidence" value="ECO:0007669"/>
    <property type="project" value="UniProtKB-SubCell"/>
</dbReference>
<evidence type="ECO:0000256" key="7">
    <source>
        <dbReference type="ARBA" id="ARBA00023015"/>
    </source>
</evidence>
<dbReference type="SMART" id="SM00355">
    <property type="entry name" value="ZnF_C2H2"/>
    <property type="match status" value="5"/>
</dbReference>
<feature type="compositionally biased region" description="Polar residues" evidence="12">
    <location>
        <begin position="34"/>
        <end position="43"/>
    </location>
</feature>
<feature type="region of interest" description="Disordered" evidence="12">
    <location>
        <begin position="422"/>
        <end position="444"/>
    </location>
</feature>
<keyword evidence="5 11" id="KW-0863">Zinc-finger</keyword>